<comment type="caution">
    <text evidence="1">The sequence shown here is derived from an EMBL/GenBank/DDBJ whole genome shotgun (WGS) entry which is preliminary data.</text>
</comment>
<dbReference type="HOGENOM" id="CLU_109398_2_0_11"/>
<proteinExistence type="predicted"/>
<protein>
    <recommendedName>
        <fullName evidence="3">HD/PDEase domain-containing protein</fullName>
    </recommendedName>
</protein>
<evidence type="ECO:0000313" key="1">
    <source>
        <dbReference type="EMBL" id="EMZ42645.1"/>
    </source>
</evidence>
<dbReference type="SUPFAM" id="SSF109604">
    <property type="entry name" value="HD-domain/PDEase-like"/>
    <property type="match status" value="1"/>
</dbReference>
<reference evidence="1 2" key="1">
    <citation type="submission" date="2013-03" db="EMBL/GenBank/DDBJ databases">
        <title>The Genome Sequence of Atopobium minutum 10063974.</title>
        <authorList>
            <consortium name="The Broad Institute Genome Sequencing Platform"/>
            <person name="Earl A."/>
            <person name="Ward D."/>
            <person name="Feldgarden M."/>
            <person name="Gevers D."/>
            <person name="Lambert T."/>
            <person name="Marvaud J.-C."/>
            <person name="Courvalin P."/>
            <person name="Walker B."/>
            <person name="Young S.K."/>
            <person name="Zeng Q."/>
            <person name="Gargeya S."/>
            <person name="Fitzgerald M."/>
            <person name="Haas B."/>
            <person name="Abouelleil A."/>
            <person name="Alvarado L."/>
            <person name="Arachchi H.M."/>
            <person name="Berlin A.M."/>
            <person name="Chapman S.B."/>
            <person name="Dewar J."/>
            <person name="Goldberg J."/>
            <person name="Griggs A."/>
            <person name="Gujja S."/>
            <person name="Hansen M."/>
            <person name="Howarth C."/>
            <person name="Imamovic A."/>
            <person name="Larimer J."/>
            <person name="McCowan C."/>
            <person name="Murphy C."/>
            <person name="Neiman D."/>
            <person name="Pearson M."/>
            <person name="Priest M."/>
            <person name="Roberts A."/>
            <person name="Saif S."/>
            <person name="Shea T."/>
            <person name="Sisk P."/>
            <person name="Sykes S."/>
            <person name="Wortman J."/>
            <person name="Nusbaum C."/>
            <person name="Birren B."/>
        </authorList>
    </citation>
    <scope>NUCLEOTIDE SEQUENCE [LARGE SCALE GENOMIC DNA]</scope>
    <source>
        <strain evidence="1 2">10063974</strain>
    </source>
</reference>
<accession>N2BVN9</accession>
<dbReference type="Proteomes" id="UP000012651">
    <property type="component" value="Unassembled WGS sequence"/>
</dbReference>
<dbReference type="EMBL" id="AGXC01000001">
    <property type="protein sequence ID" value="EMZ42645.1"/>
    <property type="molecule type" value="Genomic_DNA"/>
</dbReference>
<keyword evidence="2" id="KW-1185">Reference proteome</keyword>
<dbReference type="Pfam" id="PF13328">
    <property type="entry name" value="HD_4"/>
    <property type="match status" value="1"/>
</dbReference>
<sequence>MQSQIELSLSIATKAHAGQFDKAGKPYIEHPKRVAANCVTDTQRAAALLHDVIEDTSITADALLSQGVSKRIVDIVCLLTHKCGVSYMDYVKKIACDVDARTVKMADLRDNMDLSRLPKITQADLKRAKKYKKAYAFLSAT</sequence>
<dbReference type="RefSeq" id="WP_002562978.1">
    <property type="nucleotide sequence ID" value="NZ_KB822533.1"/>
</dbReference>
<dbReference type="AlphaFoldDB" id="N2BVN9"/>
<gene>
    <name evidence="1" type="ORF">HMPREF1091_00203</name>
</gene>
<evidence type="ECO:0000313" key="2">
    <source>
        <dbReference type="Proteomes" id="UP000012651"/>
    </source>
</evidence>
<evidence type="ECO:0008006" key="3">
    <source>
        <dbReference type="Google" id="ProtNLM"/>
    </source>
</evidence>
<dbReference type="Gene3D" id="1.10.3210.10">
    <property type="entry name" value="Hypothetical protein af1432"/>
    <property type="match status" value="1"/>
</dbReference>
<organism evidence="1 2">
    <name type="scientific">Atopobium minutum 10063974</name>
    <dbReference type="NCBI Taxonomy" id="997872"/>
    <lineage>
        <taxon>Bacteria</taxon>
        <taxon>Bacillati</taxon>
        <taxon>Actinomycetota</taxon>
        <taxon>Coriobacteriia</taxon>
        <taxon>Coriobacteriales</taxon>
        <taxon>Atopobiaceae</taxon>
        <taxon>Atopobium</taxon>
    </lineage>
</organism>
<dbReference type="PATRIC" id="fig|997872.3.peg.204"/>
<dbReference type="OrthoDB" id="9802385at2"/>
<name>N2BVN9_9ACTN</name>